<feature type="signal peptide" evidence="2">
    <location>
        <begin position="1"/>
        <end position="20"/>
    </location>
</feature>
<evidence type="ECO:0000313" key="4">
    <source>
        <dbReference type="Proteomes" id="UP001516023"/>
    </source>
</evidence>
<dbReference type="PANTHER" id="PTHR28181:SF1">
    <property type="entry name" value="COLD TOLERANCE PROTEIN 1"/>
    <property type="match status" value="1"/>
</dbReference>
<feature type="chain" id="PRO_5044833697" evidence="2">
    <location>
        <begin position="21"/>
        <end position="489"/>
    </location>
</feature>
<feature type="compositionally biased region" description="Basic and acidic residues" evidence="1">
    <location>
        <begin position="125"/>
        <end position="134"/>
    </location>
</feature>
<feature type="compositionally biased region" description="Polar residues" evidence="1">
    <location>
        <begin position="36"/>
        <end position="45"/>
    </location>
</feature>
<dbReference type="Proteomes" id="UP001516023">
    <property type="component" value="Unassembled WGS sequence"/>
</dbReference>
<accession>A0ABD3R000</accession>
<keyword evidence="2" id="KW-0732">Signal</keyword>
<evidence type="ECO:0000313" key="3">
    <source>
        <dbReference type="EMBL" id="KAL3805887.1"/>
    </source>
</evidence>
<proteinExistence type="predicted"/>
<dbReference type="PANTHER" id="PTHR28181">
    <property type="entry name" value="UPF0655 PROTEIN YCR015C"/>
    <property type="match status" value="1"/>
</dbReference>
<dbReference type="SUPFAM" id="SSF56784">
    <property type="entry name" value="HAD-like"/>
    <property type="match status" value="2"/>
</dbReference>
<sequence>MPSCLILGLLMAILMNPTNGFSNNIERHRQQHRSDSPSWLATYASTPGIKNMSNSSTQRSSPSNPSLLFSESSKYHRRNNGLSRRRRWLVVDFDGTCTQHDTTPLLPKLASFATRSRSSLSSSGDRPKSSMVTDREAVLHEEEEYDHKQDLERRLSQFQQLENEFLKRYDHAKASLVTNDEQSDVFQMEEERLQAIHAALDALDEPSTIVTRMVSESRVLHGLGHADSNELEGMLNIHGVTTQQLENESDDRIEIHLRPGCETTLARILLSHSQSHHDKEIIDAASDGNYPDCLGWSLAVLSINWCPALIEASLVQPVLRKKRSILNQIYCDTEVPIWSNHVDGEGVVTLHVPGALAKRERIMELRRCLEHDFDDTNENLVLSMTRTKHLIVYVGDSSTDLAALLEADIGIIMGNSSSTRTIAEKWGIEILALQDRRELGFDLDVNNIKTGDGKRKLWQVDNWHEINLMLEELDEYWKSNSLSTPTSNE</sequence>
<keyword evidence="4" id="KW-1185">Reference proteome</keyword>
<feature type="region of interest" description="Disordered" evidence="1">
    <location>
        <begin position="113"/>
        <end position="134"/>
    </location>
</feature>
<evidence type="ECO:0000256" key="1">
    <source>
        <dbReference type="SAM" id="MobiDB-lite"/>
    </source>
</evidence>
<protein>
    <submittedName>
        <fullName evidence="3">Uncharacterized protein</fullName>
    </submittedName>
</protein>
<dbReference type="InterPro" id="IPR050849">
    <property type="entry name" value="HAD-like_hydrolase_phosphatase"/>
</dbReference>
<reference evidence="3 4" key="1">
    <citation type="journal article" date="2020" name="G3 (Bethesda)">
        <title>Improved Reference Genome for Cyclotella cryptica CCMP332, a Model for Cell Wall Morphogenesis, Salinity Adaptation, and Lipid Production in Diatoms (Bacillariophyta).</title>
        <authorList>
            <person name="Roberts W.R."/>
            <person name="Downey K.M."/>
            <person name="Ruck E.C."/>
            <person name="Traller J.C."/>
            <person name="Alverson A.J."/>
        </authorList>
    </citation>
    <scope>NUCLEOTIDE SEQUENCE [LARGE SCALE GENOMIC DNA]</scope>
    <source>
        <strain evidence="3 4">CCMP332</strain>
    </source>
</reference>
<comment type="caution">
    <text evidence="3">The sequence shown here is derived from an EMBL/GenBank/DDBJ whole genome shotgun (WGS) entry which is preliminary data.</text>
</comment>
<dbReference type="AlphaFoldDB" id="A0ABD3R000"/>
<feature type="compositionally biased region" description="Low complexity" evidence="1">
    <location>
        <begin position="113"/>
        <end position="124"/>
    </location>
</feature>
<feature type="region of interest" description="Disordered" evidence="1">
    <location>
        <begin position="27"/>
        <end position="75"/>
    </location>
</feature>
<evidence type="ECO:0000256" key="2">
    <source>
        <dbReference type="SAM" id="SignalP"/>
    </source>
</evidence>
<organism evidence="3 4">
    <name type="scientific">Cyclotella cryptica</name>
    <dbReference type="NCBI Taxonomy" id="29204"/>
    <lineage>
        <taxon>Eukaryota</taxon>
        <taxon>Sar</taxon>
        <taxon>Stramenopiles</taxon>
        <taxon>Ochrophyta</taxon>
        <taxon>Bacillariophyta</taxon>
        <taxon>Coscinodiscophyceae</taxon>
        <taxon>Thalassiosirophycidae</taxon>
        <taxon>Stephanodiscales</taxon>
        <taxon>Stephanodiscaceae</taxon>
        <taxon>Cyclotella</taxon>
    </lineage>
</organism>
<dbReference type="InterPro" id="IPR036412">
    <property type="entry name" value="HAD-like_sf"/>
</dbReference>
<dbReference type="Gene3D" id="3.40.50.1000">
    <property type="entry name" value="HAD superfamily/HAD-like"/>
    <property type="match status" value="1"/>
</dbReference>
<dbReference type="InterPro" id="IPR023214">
    <property type="entry name" value="HAD_sf"/>
</dbReference>
<gene>
    <name evidence="3" type="ORF">HJC23_007848</name>
</gene>
<name>A0ABD3R000_9STRA</name>
<feature type="compositionally biased region" description="Low complexity" evidence="1">
    <location>
        <begin position="53"/>
        <end position="66"/>
    </location>
</feature>
<dbReference type="EMBL" id="JABMIG020000001">
    <property type="protein sequence ID" value="KAL3805887.1"/>
    <property type="molecule type" value="Genomic_DNA"/>
</dbReference>